<dbReference type="GO" id="GO:0070573">
    <property type="term" value="F:metallodipeptidase activity"/>
    <property type="evidence" value="ECO:0007669"/>
    <property type="project" value="InterPro"/>
</dbReference>
<proteinExistence type="predicted"/>
<reference evidence="1 2" key="1">
    <citation type="submission" date="2017-08" db="EMBL/GenBank/DDBJ databases">
        <title>Infants hospitalized years apart are colonized by the same room-sourced microbial strains.</title>
        <authorList>
            <person name="Brooks B."/>
            <person name="Olm M.R."/>
            <person name="Firek B.A."/>
            <person name="Baker R."/>
            <person name="Thomas B.C."/>
            <person name="Morowitz M.J."/>
            <person name="Banfield J.F."/>
        </authorList>
    </citation>
    <scope>NUCLEOTIDE SEQUENCE [LARGE SCALE GENOMIC DNA]</scope>
    <source>
        <strain evidence="1">S2_018_000_R2_101</strain>
    </source>
</reference>
<dbReference type="Proteomes" id="UP000249066">
    <property type="component" value="Unassembled WGS sequence"/>
</dbReference>
<dbReference type="PANTHER" id="PTHR10443">
    <property type="entry name" value="MICROSOMAL DIPEPTIDASE"/>
    <property type="match status" value="1"/>
</dbReference>
<dbReference type="Gene3D" id="3.20.20.140">
    <property type="entry name" value="Metal-dependent hydrolases"/>
    <property type="match status" value="1"/>
</dbReference>
<gene>
    <name evidence="1" type="ORF">DI623_11710</name>
</gene>
<evidence type="ECO:0000313" key="2">
    <source>
        <dbReference type="Proteomes" id="UP000249066"/>
    </source>
</evidence>
<sequence length="396" mass="42750">MSPRLCLLTALLLASGCAGRVEPKPQGESLHERLLVLDSHLDTPIHFGRAGWSIADRHSFADDLSQVDLPRMRDGGLDGGFFVIYTPQGPLTPAGFADARVYALKRAAEIRAVVQANPGSMTLALTPADARRIADAGRRVVFESMENSYPLGEGVASLADFYDRGVRMASPVHFRNNQFADSATDTPKWHGLSPLGRQWVAEMNRLGMLIDASHASDESFDQMLALSKAPIILSHSGPKAVFDHPRNIDDARLRALAAKGGVIQINSVYLVPRNPSPAWGKLLDERDEIYNLTPDQQKDLARRTAEEQARNPYTTATFDLFMASLLHALKVVGPDHVGIGADWDGGGGVIGMEDVASLPKVTARLKAAGYSDADIGKIWSGNLLRALKAAEDGAGK</sequence>
<dbReference type="Gene3D" id="1.10.287.650">
    <property type="entry name" value="L27 domain"/>
    <property type="match status" value="1"/>
</dbReference>
<organism evidence="1 2">
    <name type="scientific">Sphingomonas sanxanigenens</name>
    <dbReference type="NCBI Taxonomy" id="397260"/>
    <lineage>
        <taxon>Bacteria</taxon>
        <taxon>Pseudomonadati</taxon>
        <taxon>Pseudomonadota</taxon>
        <taxon>Alphaproteobacteria</taxon>
        <taxon>Sphingomonadales</taxon>
        <taxon>Sphingomonadaceae</taxon>
        <taxon>Sphingomonas</taxon>
    </lineage>
</organism>
<dbReference type="GO" id="GO:0006508">
    <property type="term" value="P:proteolysis"/>
    <property type="evidence" value="ECO:0007669"/>
    <property type="project" value="InterPro"/>
</dbReference>
<dbReference type="SUPFAM" id="SSF51556">
    <property type="entry name" value="Metallo-dependent hydrolases"/>
    <property type="match status" value="1"/>
</dbReference>
<protein>
    <submittedName>
        <fullName evidence="1">Peptidase M19</fullName>
    </submittedName>
</protein>
<comment type="caution">
    <text evidence="1">The sequence shown here is derived from an EMBL/GenBank/DDBJ whole genome shotgun (WGS) entry which is preliminary data.</text>
</comment>
<dbReference type="PANTHER" id="PTHR10443:SF12">
    <property type="entry name" value="DIPEPTIDASE"/>
    <property type="match status" value="1"/>
</dbReference>
<dbReference type="EMBL" id="QFNN01000077">
    <property type="protein sequence ID" value="PZO88951.1"/>
    <property type="molecule type" value="Genomic_DNA"/>
</dbReference>
<dbReference type="Pfam" id="PF01244">
    <property type="entry name" value="Peptidase_M19"/>
    <property type="match status" value="1"/>
</dbReference>
<dbReference type="AlphaFoldDB" id="A0A2W5C0Y6"/>
<name>A0A2W5C0Y6_9SPHN</name>
<dbReference type="InterPro" id="IPR008257">
    <property type="entry name" value="Pept_M19"/>
</dbReference>
<dbReference type="PROSITE" id="PS51257">
    <property type="entry name" value="PROKAR_LIPOPROTEIN"/>
    <property type="match status" value="1"/>
</dbReference>
<dbReference type="InterPro" id="IPR032466">
    <property type="entry name" value="Metal_Hydrolase"/>
</dbReference>
<evidence type="ECO:0000313" key="1">
    <source>
        <dbReference type="EMBL" id="PZO88951.1"/>
    </source>
</evidence>
<accession>A0A2W5C0Y6</accession>
<dbReference type="PROSITE" id="PS51365">
    <property type="entry name" value="RENAL_DIPEPTIDASE_2"/>
    <property type="match status" value="1"/>
</dbReference>
<dbReference type="CDD" id="cd01301">
    <property type="entry name" value="rDP_like"/>
    <property type="match status" value="1"/>
</dbReference>